<feature type="transmembrane region" description="Helical" evidence="1">
    <location>
        <begin position="29"/>
        <end position="56"/>
    </location>
</feature>
<proteinExistence type="predicted"/>
<evidence type="ECO:0000256" key="1">
    <source>
        <dbReference type="SAM" id="Phobius"/>
    </source>
</evidence>
<dbReference type="EMBL" id="MN739000">
    <property type="protein sequence ID" value="QHT34482.1"/>
    <property type="molecule type" value="Genomic_DNA"/>
</dbReference>
<protein>
    <recommendedName>
        <fullName evidence="3">Sulfite exporter TauE/SafE family protein</fullName>
    </recommendedName>
</protein>
<feature type="transmembrane region" description="Helical" evidence="1">
    <location>
        <begin position="105"/>
        <end position="122"/>
    </location>
</feature>
<keyword evidence="1" id="KW-1133">Transmembrane helix</keyword>
<keyword evidence="1" id="KW-0812">Transmembrane</keyword>
<accession>A0A6C0F0D4</accession>
<evidence type="ECO:0000313" key="2">
    <source>
        <dbReference type="EMBL" id="QHT34482.1"/>
    </source>
</evidence>
<feature type="transmembrane region" description="Helical" evidence="1">
    <location>
        <begin position="77"/>
        <end position="99"/>
    </location>
</feature>
<feature type="transmembrane region" description="Helical" evidence="1">
    <location>
        <begin position="5"/>
        <end position="23"/>
    </location>
</feature>
<sequence>MDGNIIIISLIAVFCGIFAGMLGSPGFTLIVPLLMITGVCPNFSVALGIFFIGVILPDLVNAIRYFFENRKIIDIKLTIIFTLIFAVFSSTSLYYSKYISDKKKMYIAAFIQIFSGLWYFLYARNL</sequence>
<keyword evidence="1" id="KW-0472">Membrane</keyword>
<dbReference type="AlphaFoldDB" id="A0A6C0F0D4"/>
<dbReference type="GO" id="GO:0016020">
    <property type="term" value="C:membrane"/>
    <property type="evidence" value="ECO:0007669"/>
    <property type="project" value="UniProtKB-SubCell"/>
</dbReference>
<organism evidence="2">
    <name type="scientific">viral metagenome</name>
    <dbReference type="NCBI Taxonomy" id="1070528"/>
    <lineage>
        <taxon>unclassified sequences</taxon>
        <taxon>metagenomes</taxon>
        <taxon>organismal metagenomes</taxon>
    </lineage>
</organism>
<reference evidence="2" key="1">
    <citation type="journal article" date="2020" name="Nature">
        <title>Giant virus diversity and host interactions through global metagenomics.</title>
        <authorList>
            <person name="Schulz F."/>
            <person name="Roux S."/>
            <person name="Paez-Espino D."/>
            <person name="Jungbluth S."/>
            <person name="Walsh D.A."/>
            <person name="Denef V.J."/>
            <person name="McMahon K.D."/>
            <person name="Konstantinidis K.T."/>
            <person name="Eloe-Fadrosh E.A."/>
            <person name="Kyrpides N.C."/>
            <person name="Woyke T."/>
        </authorList>
    </citation>
    <scope>NUCLEOTIDE SEQUENCE</scope>
    <source>
        <strain evidence="2">GVMAG-M-3300009163-63</strain>
    </source>
</reference>
<name>A0A6C0F0D4_9ZZZZ</name>
<evidence type="ECO:0008006" key="3">
    <source>
        <dbReference type="Google" id="ProtNLM"/>
    </source>
</evidence>